<evidence type="ECO:0000313" key="2">
    <source>
        <dbReference type="EMBL" id="KAH3662863.1"/>
    </source>
</evidence>
<dbReference type="EMBL" id="JAEUBD010001266">
    <property type="protein sequence ID" value="KAH3662863.1"/>
    <property type="molecule type" value="Genomic_DNA"/>
</dbReference>
<accession>A0A9P8NZN8</accession>
<dbReference type="Proteomes" id="UP000788993">
    <property type="component" value="Unassembled WGS sequence"/>
</dbReference>
<organism evidence="2 3">
    <name type="scientific">Ogataea polymorpha</name>
    <dbReference type="NCBI Taxonomy" id="460523"/>
    <lineage>
        <taxon>Eukaryota</taxon>
        <taxon>Fungi</taxon>
        <taxon>Dikarya</taxon>
        <taxon>Ascomycota</taxon>
        <taxon>Saccharomycotina</taxon>
        <taxon>Pichiomycetes</taxon>
        <taxon>Pichiales</taxon>
        <taxon>Pichiaceae</taxon>
        <taxon>Ogataea</taxon>
    </lineage>
</organism>
<keyword evidence="3" id="KW-1185">Reference proteome</keyword>
<comment type="caution">
    <text evidence="2">The sequence shown here is derived from an EMBL/GenBank/DDBJ whole genome shotgun (WGS) entry which is preliminary data.</text>
</comment>
<sequence length="287" mass="29975">MSFSLNERQIDASFFDSSVLASNGYNAVTNSADASSSSASSSATELASVLSSCSWCDDSRFVKSLLLETTDFLLYVSWYSDCCLTETRVFLGVDENSGRRTTLSDCSSTGGAGGARVGSYRLDDVLSRGTATFFTNGTEGIADPSGSASCEVVRKDDLSGSTGSAENSGIAARGTEASRSPSSSSSSKIGVSTSGEPALRKLESLTSEEDRGFVNRLASSLLGVLSPSANPPDDTTGVLSWSTTGDVYPSLSRSIKLLSDTDESSSLCDMLVLLLDTSIVLLRNSFV</sequence>
<proteinExistence type="predicted"/>
<reference evidence="2" key="2">
    <citation type="submission" date="2021-01" db="EMBL/GenBank/DDBJ databases">
        <authorList>
            <person name="Schikora-Tamarit M.A."/>
        </authorList>
    </citation>
    <scope>NUCLEOTIDE SEQUENCE</scope>
    <source>
        <strain evidence="2">NCAIM Y.01608</strain>
    </source>
</reference>
<evidence type="ECO:0000256" key="1">
    <source>
        <dbReference type="SAM" id="MobiDB-lite"/>
    </source>
</evidence>
<feature type="compositionally biased region" description="Low complexity" evidence="1">
    <location>
        <begin position="178"/>
        <end position="194"/>
    </location>
</feature>
<reference evidence="2" key="1">
    <citation type="journal article" date="2021" name="Open Biol.">
        <title>Shared evolutionary footprints suggest mitochondrial oxidative damage underlies multiple complex I losses in fungi.</title>
        <authorList>
            <person name="Schikora-Tamarit M.A."/>
            <person name="Marcet-Houben M."/>
            <person name="Nosek J."/>
            <person name="Gabaldon T."/>
        </authorList>
    </citation>
    <scope>NUCLEOTIDE SEQUENCE</scope>
    <source>
        <strain evidence="2">NCAIM Y.01608</strain>
    </source>
</reference>
<dbReference type="AlphaFoldDB" id="A0A9P8NZN8"/>
<name>A0A9P8NZN8_9ASCO</name>
<feature type="region of interest" description="Disordered" evidence="1">
    <location>
        <begin position="143"/>
        <end position="195"/>
    </location>
</feature>
<gene>
    <name evidence="2" type="ORF">OGATHE_004439</name>
</gene>
<protein>
    <submittedName>
        <fullName evidence="2">Uncharacterized protein</fullName>
    </submittedName>
</protein>
<evidence type="ECO:0000313" key="3">
    <source>
        <dbReference type="Proteomes" id="UP000788993"/>
    </source>
</evidence>